<dbReference type="InterPro" id="IPR043129">
    <property type="entry name" value="ATPase_NBD"/>
</dbReference>
<proteinExistence type="predicted"/>
<protein>
    <recommendedName>
        <fullName evidence="3">Actin-like ATPase domain-containing protein</fullName>
    </recommendedName>
</protein>
<accession>A0ABR4K1W3</accession>
<dbReference type="EMBL" id="JBFXLR010000033">
    <property type="protein sequence ID" value="KAL2846315.1"/>
    <property type="molecule type" value="Genomic_DNA"/>
</dbReference>
<gene>
    <name evidence="1" type="ORF">BJX68DRAFT_268781</name>
</gene>
<dbReference type="PANTHER" id="PTHR14187">
    <property type="entry name" value="ALPHA KINASE/ELONGATION FACTOR 2 KINASE"/>
    <property type="match status" value="1"/>
</dbReference>
<sequence>MTEKPAVIVAIDFGNTYTGVAWALQALDDQITVKTSWPNDDPKYQNRHFPKVPSTLSLHADQDNEWGYLVNPCNKEVLRGLKALLDSEHPATYGPSLESKQLLCKYGRGLIDEVESYLDRVLTTSVPDWEDKSIYEEYEVKAVFTVPVAWTEGTRNKILAAVIELGLTEENVLFVFEPEAAIANVLREVKEHGLAKGEVVTVCNAGGATVDLISYRIDELEPLKLTEVTKPDSRICGSTMLVTGFEDHMRKMCGPEAWQGLPCKFKNAIRSYWQNEVKPKYTGDYEHDFPDSEHVHMAKRDNGSYGPCDASTEGAERFLGALFGDCRAPVMRKVNIEGIFDPVVENIEDVVLKQMDQQATLGLSSKASYSALILVGGLGSSKYLLHELEKRFPNLRLIQPPDAWTAVVRGGLYHGLEAHPSEPIVAPHNYGLKDTIEFDAKADGNMKTAYFDDLIQRWYIDEAKRVIIGKGDKILENVPIKAHMSRDVSLDHDLVFQIPLWSCDCDLLREDGGATEDACLDGRCTANNAQDDDGFIIATLEGNFSTAPCEYFHIVKNSMGQEFRHFHFDFVMTPKADSLVFELQIEGVSYGRVEVGY</sequence>
<comment type="caution">
    <text evidence="1">The sequence shown here is derived from an EMBL/GenBank/DDBJ whole genome shotgun (WGS) entry which is preliminary data.</text>
</comment>
<name>A0ABR4K1W3_9EURO</name>
<keyword evidence="2" id="KW-1185">Reference proteome</keyword>
<dbReference type="SUPFAM" id="SSF53067">
    <property type="entry name" value="Actin-like ATPase domain"/>
    <property type="match status" value="2"/>
</dbReference>
<dbReference type="GeneID" id="98161340"/>
<dbReference type="CDD" id="cd10170">
    <property type="entry name" value="ASKHA_NBD_HSP70"/>
    <property type="match status" value="1"/>
</dbReference>
<dbReference type="Gene3D" id="3.30.420.40">
    <property type="match status" value="1"/>
</dbReference>
<dbReference type="RefSeq" id="XP_070897130.1">
    <property type="nucleotide sequence ID" value="XM_071046176.1"/>
</dbReference>
<dbReference type="PANTHER" id="PTHR14187:SF5">
    <property type="entry name" value="HEAT SHOCK 70 KDA PROTEIN 12A"/>
    <property type="match status" value="1"/>
</dbReference>
<evidence type="ECO:0000313" key="2">
    <source>
        <dbReference type="Proteomes" id="UP001610444"/>
    </source>
</evidence>
<evidence type="ECO:0000313" key="1">
    <source>
        <dbReference type="EMBL" id="KAL2846315.1"/>
    </source>
</evidence>
<organism evidence="1 2">
    <name type="scientific">Aspergillus pseudodeflectus</name>
    <dbReference type="NCBI Taxonomy" id="176178"/>
    <lineage>
        <taxon>Eukaryota</taxon>
        <taxon>Fungi</taxon>
        <taxon>Dikarya</taxon>
        <taxon>Ascomycota</taxon>
        <taxon>Pezizomycotina</taxon>
        <taxon>Eurotiomycetes</taxon>
        <taxon>Eurotiomycetidae</taxon>
        <taxon>Eurotiales</taxon>
        <taxon>Aspergillaceae</taxon>
        <taxon>Aspergillus</taxon>
        <taxon>Aspergillus subgen. Nidulantes</taxon>
    </lineage>
</organism>
<dbReference type="Proteomes" id="UP001610444">
    <property type="component" value="Unassembled WGS sequence"/>
</dbReference>
<reference evidence="1 2" key="1">
    <citation type="submission" date="2024-07" db="EMBL/GenBank/DDBJ databases">
        <title>Section-level genome sequencing and comparative genomics of Aspergillus sections Usti and Cavernicolus.</title>
        <authorList>
            <consortium name="Lawrence Berkeley National Laboratory"/>
            <person name="Nybo J.L."/>
            <person name="Vesth T.C."/>
            <person name="Theobald S."/>
            <person name="Frisvad J.C."/>
            <person name="Larsen T.O."/>
            <person name="Kjaerboelling I."/>
            <person name="Rothschild-Mancinelli K."/>
            <person name="Lyhne E.K."/>
            <person name="Kogle M.E."/>
            <person name="Barry K."/>
            <person name="Clum A."/>
            <person name="Na H."/>
            <person name="Ledsgaard L."/>
            <person name="Lin J."/>
            <person name="Lipzen A."/>
            <person name="Kuo A."/>
            <person name="Riley R."/>
            <person name="Mondo S."/>
            <person name="LaButti K."/>
            <person name="Haridas S."/>
            <person name="Pangalinan J."/>
            <person name="Salamov A.A."/>
            <person name="Simmons B.A."/>
            <person name="Magnuson J.K."/>
            <person name="Chen J."/>
            <person name="Drula E."/>
            <person name="Henrissat B."/>
            <person name="Wiebenga A."/>
            <person name="Lubbers R.J."/>
            <person name="Gomes A.C."/>
            <person name="Macurrencykelacurrency M.R."/>
            <person name="Stajich J."/>
            <person name="Grigoriev I.V."/>
            <person name="Mortensen U.H."/>
            <person name="De vries R.P."/>
            <person name="Baker S.E."/>
            <person name="Andersen M.R."/>
        </authorList>
    </citation>
    <scope>NUCLEOTIDE SEQUENCE [LARGE SCALE GENOMIC DNA]</scope>
    <source>
        <strain evidence="1 2">CBS 756.74</strain>
    </source>
</reference>
<evidence type="ECO:0008006" key="3">
    <source>
        <dbReference type="Google" id="ProtNLM"/>
    </source>
</evidence>